<dbReference type="PANTHER" id="PTHR30572">
    <property type="entry name" value="MEMBRANE COMPONENT OF TRANSPORTER-RELATED"/>
    <property type="match status" value="1"/>
</dbReference>
<reference evidence="10 11" key="1">
    <citation type="submission" date="2015-09" db="EMBL/GenBank/DDBJ databases">
        <title>Draft genome sequence of Kouleothrix aurantiaca JCM 19913.</title>
        <authorList>
            <person name="Hemp J."/>
        </authorList>
    </citation>
    <scope>NUCLEOTIDE SEQUENCE [LARGE SCALE GENOMIC DNA]</scope>
    <source>
        <strain evidence="10 11">COM-B</strain>
    </source>
</reference>
<keyword evidence="2" id="KW-1003">Cell membrane</keyword>
<comment type="subcellular location">
    <subcellularLocation>
        <location evidence="1">Cell membrane</location>
        <topology evidence="1">Multi-pass membrane protein</topology>
    </subcellularLocation>
</comment>
<evidence type="ECO:0000256" key="6">
    <source>
        <dbReference type="ARBA" id="ARBA00038076"/>
    </source>
</evidence>
<protein>
    <recommendedName>
        <fullName evidence="12">Multidrug ABC transporter substrate-binding protein</fullName>
    </recommendedName>
</protein>
<evidence type="ECO:0000256" key="1">
    <source>
        <dbReference type="ARBA" id="ARBA00004651"/>
    </source>
</evidence>
<evidence type="ECO:0000313" key="10">
    <source>
        <dbReference type="EMBL" id="KPV53555.1"/>
    </source>
</evidence>
<dbReference type="AlphaFoldDB" id="A0A0P9DJB5"/>
<feature type="domain" description="ABC3 transporter permease C-terminal" evidence="8">
    <location>
        <begin position="294"/>
        <end position="407"/>
    </location>
</feature>
<dbReference type="InterPro" id="IPR025857">
    <property type="entry name" value="MacB_PCD"/>
</dbReference>
<feature type="transmembrane region" description="Helical" evidence="7">
    <location>
        <begin position="339"/>
        <end position="365"/>
    </location>
</feature>
<evidence type="ECO:0008006" key="12">
    <source>
        <dbReference type="Google" id="ProtNLM"/>
    </source>
</evidence>
<dbReference type="GO" id="GO:0005886">
    <property type="term" value="C:plasma membrane"/>
    <property type="evidence" value="ECO:0007669"/>
    <property type="project" value="UniProtKB-SubCell"/>
</dbReference>
<dbReference type="GO" id="GO:0022857">
    <property type="term" value="F:transmembrane transporter activity"/>
    <property type="evidence" value="ECO:0007669"/>
    <property type="project" value="TreeGrafter"/>
</dbReference>
<accession>A0A0P9DJB5</accession>
<evidence type="ECO:0000256" key="2">
    <source>
        <dbReference type="ARBA" id="ARBA00022475"/>
    </source>
</evidence>
<keyword evidence="5 7" id="KW-0472">Membrane</keyword>
<gene>
    <name evidence="10" type="ORF">SE17_08990</name>
</gene>
<feature type="transmembrane region" description="Helical" evidence="7">
    <location>
        <begin position="377"/>
        <end position="397"/>
    </location>
</feature>
<dbReference type="InterPro" id="IPR050250">
    <property type="entry name" value="Macrolide_Exporter_MacB"/>
</dbReference>
<organism evidence="10 11">
    <name type="scientific">Kouleothrix aurantiaca</name>
    <dbReference type="NCBI Taxonomy" id="186479"/>
    <lineage>
        <taxon>Bacteria</taxon>
        <taxon>Bacillati</taxon>
        <taxon>Chloroflexota</taxon>
        <taxon>Chloroflexia</taxon>
        <taxon>Chloroflexales</taxon>
        <taxon>Roseiflexineae</taxon>
        <taxon>Roseiflexaceae</taxon>
        <taxon>Kouleothrix</taxon>
    </lineage>
</organism>
<feature type="domain" description="MacB-like periplasmic core" evidence="9">
    <location>
        <begin position="21"/>
        <end position="252"/>
    </location>
</feature>
<evidence type="ECO:0000259" key="9">
    <source>
        <dbReference type="Pfam" id="PF12704"/>
    </source>
</evidence>
<comment type="similarity">
    <text evidence="6">Belongs to the ABC-4 integral membrane protein family.</text>
</comment>
<evidence type="ECO:0000256" key="7">
    <source>
        <dbReference type="SAM" id="Phobius"/>
    </source>
</evidence>
<evidence type="ECO:0000256" key="4">
    <source>
        <dbReference type="ARBA" id="ARBA00022989"/>
    </source>
</evidence>
<dbReference type="Proteomes" id="UP000050509">
    <property type="component" value="Unassembled WGS sequence"/>
</dbReference>
<evidence type="ECO:0000256" key="3">
    <source>
        <dbReference type="ARBA" id="ARBA00022692"/>
    </source>
</evidence>
<feature type="transmembrane region" description="Helical" evidence="7">
    <location>
        <begin position="290"/>
        <end position="315"/>
    </location>
</feature>
<sequence length="414" mass="41713">MSTGETARIALRSLVANKLRSLLTALGIIIGVAAVVALMAIGQGSQASITSTITANGANLLTVRSGSSNSGGVGGGVGSSQTLTTEDAEALADTNNVPDASLVSPEYNGNGQLVAGSLNTSAQIVGATPSYLEVHNASIATGDFITNENESSRASVVVLGANVATTLFPDGDAVGQSIRISGLKFTVVGVLASKGGSGFGSTDDGVIVPLSTAQRTLFGGRAISGGSALVSSIAIQAKDSESVDAALSEIQQTLRTQHNLAEDGSADDFSVINQQDQLDSLTSTTRTLTLFLGAIAAISLLVGGIGIMNIMLVSVRERTREIGLRKALGAREADILKQFMLEALTISLVGALIGLTAGLLIAFGVNISGLISAVPSASSALMAVGFAVAVGLGFGIAPARSAARLDPIDALRYE</sequence>
<evidence type="ECO:0000256" key="5">
    <source>
        <dbReference type="ARBA" id="ARBA00023136"/>
    </source>
</evidence>
<name>A0A0P9DJB5_9CHLR</name>
<dbReference type="Pfam" id="PF12704">
    <property type="entry name" value="MacB_PCD"/>
    <property type="match status" value="1"/>
</dbReference>
<dbReference type="Pfam" id="PF02687">
    <property type="entry name" value="FtsX"/>
    <property type="match status" value="1"/>
</dbReference>
<feature type="transmembrane region" description="Helical" evidence="7">
    <location>
        <begin position="21"/>
        <end position="41"/>
    </location>
</feature>
<dbReference type="InterPro" id="IPR003838">
    <property type="entry name" value="ABC3_permease_C"/>
</dbReference>
<keyword evidence="4 7" id="KW-1133">Transmembrane helix</keyword>
<comment type="caution">
    <text evidence="10">The sequence shown here is derived from an EMBL/GenBank/DDBJ whole genome shotgun (WGS) entry which is preliminary data.</text>
</comment>
<proteinExistence type="inferred from homology"/>
<evidence type="ECO:0000259" key="8">
    <source>
        <dbReference type="Pfam" id="PF02687"/>
    </source>
</evidence>
<evidence type="ECO:0000313" key="11">
    <source>
        <dbReference type="Proteomes" id="UP000050509"/>
    </source>
</evidence>
<dbReference type="EMBL" id="LJCR01000231">
    <property type="protein sequence ID" value="KPV53555.1"/>
    <property type="molecule type" value="Genomic_DNA"/>
</dbReference>
<keyword evidence="11" id="KW-1185">Reference proteome</keyword>
<keyword evidence="3 7" id="KW-0812">Transmembrane</keyword>
<dbReference type="PANTHER" id="PTHR30572:SF4">
    <property type="entry name" value="ABC TRANSPORTER PERMEASE YTRF"/>
    <property type="match status" value="1"/>
</dbReference>